<name>G5JZQ8_9STRE</name>
<evidence type="ECO:0000259" key="5">
    <source>
        <dbReference type="Pfam" id="PF03714"/>
    </source>
</evidence>
<comment type="caution">
    <text evidence="6">The sequence shown here is derived from an EMBL/GenBank/DDBJ whole genome shotgun (WGS) entry which is preliminary data.</text>
</comment>
<comment type="similarity">
    <text evidence="1">Belongs to the glycosyl hydrolase 13 family.</text>
</comment>
<accession>G5JZQ8</accession>
<dbReference type="eggNOG" id="COG1523">
    <property type="taxonomic scope" value="Bacteria"/>
</dbReference>
<organism evidence="6 7">
    <name type="scientific">Streptococcus ictaluri 707-05</name>
    <dbReference type="NCBI Taxonomy" id="764299"/>
    <lineage>
        <taxon>Bacteria</taxon>
        <taxon>Bacillati</taxon>
        <taxon>Bacillota</taxon>
        <taxon>Bacilli</taxon>
        <taxon>Lactobacillales</taxon>
        <taxon>Streptococcaceae</taxon>
        <taxon>Streptococcus</taxon>
    </lineage>
</organism>
<feature type="domain" description="Pullulanase carbohydrate-binding module 41" evidence="5">
    <location>
        <begin position="1"/>
        <end position="76"/>
    </location>
</feature>
<feature type="domain" description="Pullulanase carbohydrate-binding module 41" evidence="5">
    <location>
        <begin position="90"/>
        <end position="148"/>
    </location>
</feature>
<keyword evidence="4" id="KW-0326">Glycosidase</keyword>
<dbReference type="SUPFAM" id="SSF49452">
    <property type="entry name" value="Starch-binding domain-like"/>
    <property type="match status" value="2"/>
</dbReference>
<proteinExistence type="inferred from homology"/>
<dbReference type="GO" id="GO:0016798">
    <property type="term" value="F:hydrolase activity, acting on glycosyl bonds"/>
    <property type="evidence" value="ECO:0007669"/>
    <property type="project" value="UniProtKB-KW"/>
</dbReference>
<evidence type="ECO:0000256" key="4">
    <source>
        <dbReference type="ARBA" id="ARBA00023295"/>
    </source>
</evidence>
<reference evidence="6 7" key="1">
    <citation type="journal article" date="2014" name="Int. J. Syst. Evol. Microbiol.">
        <title>Phylogenomics and the dynamic genome evolution of the genus Streptococcus.</title>
        <authorList>
            <consortium name="The Broad Institute Genome Sequencing Platform"/>
            <person name="Richards V.P."/>
            <person name="Palmer S.R."/>
            <person name="Pavinski Bitar P.D."/>
            <person name="Qin X."/>
            <person name="Weinstock G.M."/>
            <person name="Highlander S.K."/>
            <person name="Town C.D."/>
            <person name="Burne R.A."/>
            <person name="Stanhope M.J."/>
        </authorList>
    </citation>
    <scope>NUCLEOTIDE SEQUENCE [LARGE SCALE GENOMIC DNA]</scope>
    <source>
        <strain evidence="6 7">707-05</strain>
    </source>
</reference>
<protein>
    <submittedName>
        <fullName evidence="6">Bacterial pullanase-associated domain protein</fullName>
    </submittedName>
</protein>
<keyword evidence="3" id="KW-0378">Hydrolase</keyword>
<evidence type="ECO:0000313" key="6">
    <source>
        <dbReference type="EMBL" id="EHI70954.1"/>
    </source>
</evidence>
<dbReference type="InterPro" id="IPR013784">
    <property type="entry name" value="Carb-bd-like_fold"/>
</dbReference>
<dbReference type="GO" id="GO:0030246">
    <property type="term" value="F:carbohydrate binding"/>
    <property type="evidence" value="ECO:0007669"/>
    <property type="project" value="InterPro"/>
</dbReference>
<dbReference type="STRING" id="764299.STRIC_0772"/>
<dbReference type="GO" id="GO:0005975">
    <property type="term" value="P:carbohydrate metabolic process"/>
    <property type="evidence" value="ECO:0007669"/>
    <property type="project" value="InterPro"/>
</dbReference>
<dbReference type="Proteomes" id="UP000003330">
    <property type="component" value="Unassembled WGS sequence"/>
</dbReference>
<dbReference type="AlphaFoldDB" id="G5JZQ8"/>
<evidence type="ECO:0000256" key="3">
    <source>
        <dbReference type="ARBA" id="ARBA00022801"/>
    </source>
</evidence>
<keyword evidence="7" id="KW-1185">Reference proteome</keyword>
<gene>
    <name evidence="6" type="ORF">STRIC_0772</name>
</gene>
<dbReference type="Pfam" id="PF03714">
    <property type="entry name" value="PUD"/>
    <property type="match status" value="2"/>
</dbReference>
<evidence type="ECO:0000313" key="7">
    <source>
        <dbReference type="Proteomes" id="UP000003330"/>
    </source>
</evidence>
<dbReference type="InterPro" id="IPR005323">
    <property type="entry name" value="CBM41_pullulanase"/>
</dbReference>
<evidence type="ECO:0000256" key="2">
    <source>
        <dbReference type="ARBA" id="ARBA00022729"/>
    </source>
</evidence>
<keyword evidence="2" id="KW-0732">Signal</keyword>
<dbReference type="EMBL" id="AEUX02000001">
    <property type="protein sequence ID" value="EHI70954.1"/>
    <property type="molecule type" value="Genomic_DNA"/>
</dbReference>
<dbReference type="Gene3D" id="2.60.40.1110">
    <property type="match status" value="2"/>
</dbReference>
<evidence type="ECO:0000256" key="1">
    <source>
        <dbReference type="ARBA" id="ARBA00008061"/>
    </source>
</evidence>
<sequence>MWDDVAEPSKDWPKGALPLSEAQKDSYGSYLDLKLSDQKRQQLSFLINNKAGDKVVDDHHLKLLTDKMNEAWLDEDFKSYPYQPLEKGFIRINYQNDSQTYDNLAVWLFKDVKTPSTDWPNGLDLVKRGPYGAYVDVPLKEDAKEIGF</sequence>